<keyword evidence="3" id="KW-0963">Cytoplasm</keyword>
<keyword evidence="4" id="KW-0645">Protease</keyword>
<dbReference type="EMBL" id="JAVDYE010000001">
    <property type="protein sequence ID" value="MDR7385475.1"/>
    <property type="molecule type" value="Genomic_DNA"/>
</dbReference>
<evidence type="ECO:0000256" key="8">
    <source>
        <dbReference type="ARBA" id="ARBA00031559"/>
    </source>
</evidence>
<name>A0ABU2CVU9_9MICO</name>
<keyword evidence="10" id="KW-1185">Reference proteome</keyword>
<evidence type="ECO:0000256" key="2">
    <source>
        <dbReference type="ARBA" id="ARBA00019191"/>
    </source>
</evidence>
<dbReference type="PANTHER" id="PTHR23402:SF1">
    <property type="entry name" value="PYROGLUTAMYL-PEPTIDASE I"/>
    <property type="match status" value="1"/>
</dbReference>
<accession>A0ABU2CVU9</accession>
<evidence type="ECO:0000256" key="6">
    <source>
        <dbReference type="ARBA" id="ARBA00022807"/>
    </source>
</evidence>
<keyword evidence="6" id="KW-0788">Thiol protease</keyword>
<evidence type="ECO:0000256" key="7">
    <source>
        <dbReference type="ARBA" id="ARBA00030836"/>
    </source>
</evidence>
<dbReference type="SUPFAM" id="SSF53182">
    <property type="entry name" value="Pyrrolidone carboxyl peptidase (pyroglutamate aminopeptidase)"/>
    <property type="match status" value="1"/>
</dbReference>
<sequence>MMKVLVTGFEPFGGDATNASADAVAALAARWAGPDELVTAVLPVEFGQVRAADGPLLRLLDAHRPDVVLAVGLAAGATQVRVEQVAINLMDARIPDNGGAQPADAPVADGGPDARFTTLPAKAAVAAVRAAGIPAGVTYSAGTYVCNATFYALQHALAERPGVLSGFVHVPRTTEEVGGEASASALSDGGEPHLPLEALARALEIVVRTALAAARGEAVEVAAAAGALH</sequence>
<dbReference type="CDD" id="cd00501">
    <property type="entry name" value="Peptidase_C15"/>
    <property type="match status" value="1"/>
</dbReference>
<dbReference type="InterPro" id="IPR000816">
    <property type="entry name" value="Peptidase_C15"/>
</dbReference>
<dbReference type="Gene3D" id="3.40.630.20">
    <property type="entry name" value="Peptidase C15, pyroglutamyl peptidase I-like"/>
    <property type="match status" value="1"/>
</dbReference>
<dbReference type="PANTHER" id="PTHR23402">
    <property type="entry name" value="PROTEASE FAMILY C15 PYROGLUTAMYL-PEPTIDASE I-RELATED"/>
    <property type="match status" value="1"/>
</dbReference>
<evidence type="ECO:0000256" key="1">
    <source>
        <dbReference type="ARBA" id="ARBA00006641"/>
    </source>
</evidence>
<organism evidence="9 10">
    <name type="scientific">Promicromonospora iranensis</name>
    <dbReference type="NCBI Taxonomy" id="1105144"/>
    <lineage>
        <taxon>Bacteria</taxon>
        <taxon>Bacillati</taxon>
        <taxon>Actinomycetota</taxon>
        <taxon>Actinomycetes</taxon>
        <taxon>Micrococcales</taxon>
        <taxon>Promicromonosporaceae</taxon>
        <taxon>Promicromonospora</taxon>
    </lineage>
</organism>
<dbReference type="PIRSF" id="PIRSF015592">
    <property type="entry name" value="Prld-crbxl_pptds"/>
    <property type="match status" value="1"/>
</dbReference>
<dbReference type="Pfam" id="PF01470">
    <property type="entry name" value="Peptidase_C15"/>
    <property type="match status" value="1"/>
</dbReference>
<comment type="caution">
    <text evidence="9">The sequence shown here is derived from an EMBL/GenBank/DDBJ whole genome shotgun (WGS) entry which is preliminary data.</text>
</comment>
<evidence type="ECO:0000313" key="9">
    <source>
        <dbReference type="EMBL" id="MDR7385475.1"/>
    </source>
</evidence>
<comment type="similarity">
    <text evidence="1">Belongs to the peptidase C15 family.</text>
</comment>
<gene>
    <name evidence="9" type="ORF">J2S48_004990</name>
</gene>
<evidence type="ECO:0000313" key="10">
    <source>
        <dbReference type="Proteomes" id="UP001183585"/>
    </source>
</evidence>
<reference evidence="9 10" key="1">
    <citation type="submission" date="2023-07" db="EMBL/GenBank/DDBJ databases">
        <title>Sequencing the genomes of 1000 actinobacteria strains.</title>
        <authorList>
            <person name="Klenk H.-P."/>
        </authorList>
    </citation>
    <scope>NUCLEOTIDE SEQUENCE [LARGE SCALE GENOMIC DNA]</scope>
    <source>
        <strain evidence="9 10">DSM 45554</strain>
    </source>
</reference>
<dbReference type="PRINTS" id="PR00706">
    <property type="entry name" value="PYROGLUPTASE"/>
</dbReference>
<proteinExistence type="inferred from homology"/>
<keyword evidence="5 9" id="KW-0378">Hydrolase</keyword>
<dbReference type="InterPro" id="IPR036440">
    <property type="entry name" value="Peptidase_C15-like_sf"/>
</dbReference>
<dbReference type="GO" id="GO:0016920">
    <property type="term" value="F:pyroglutamyl-peptidase activity"/>
    <property type="evidence" value="ECO:0007669"/>
    <property type="project" value="UniProtKB-EC"/>
</dbReference>
<protein>
    <recommendedName>
        <fullName evidence="2">Pyrrolidone-carboxylate peptidase</fullName>
    </recommendedName>
    <alternativeName>
        <fullName evidence="7">5-oxoprolyl-peptidase</fullName>
    </alternativeName>
    <alternativeName>
        <fullName evidence="8">Pyroglutamyl-peptidase I</fullName>
    </alternativeName>
</protein>
<evidence type="ECO:0000256" key="5">
    <source>
        <dbReference type="ARBA" id="ARBA00022801"/>
    </source>
</evidence>
<dbReference type="Proteomes" id="UP001183585">
    <property type="component" value="Unassembled WGS sequence"/>
</dbReference>
<evidence type="ECO:0000256" key="4">
    <source>
        <dbReference type="ARBA" id="ARBA00022670"/>
    </source>
</evidence>
<dbReference type="InterPro" id="IPR016125">
    <property type="entry name" value="Peptidase_C15-like"/>
</dbReference>
<evidence type="ECO:0000256" key="3">
    <source>
        <dbReference type="ARBA" id="ARBA00022490"/>
    </source>
</evidence>